<reference evidence="1 3" key="2">
    <citation type="journal article" date="2014" name="BMC Genomics">
        <title>An improved genome release (version Mt4.0) for the model legume Medicago truncatula.</title>
        <authorList>
            <person name="Tang H."/>
            <person name="Krishnakumar V."/>
            <person name="Bidwell S."/>
            <person name="Rosen B."/>
            <person name="Chan A."/>
            <person name="Zhou S."/>
            <person name="Gentzbittel L."/>
            <person name="Childs K.L."/>
            <person name="Yandell M."/>
            <person name="Gundlach H."/>
            <person name="Mayer K.F."/>
            <person name="Schwartz D.C."/>
            <person name="Town C.D."/>
        </authorList>
    </citation>
    <scope>GENOME REANNOTATION</scope>
    <source>
        <strain evidence="1">A17</strain>
        <strain evidence="2 3">cv. Jemalong A17</strain>
    </source>
</reference>
<dbReference type="HOGENOM" id="CLU_2761689_0_0_1"/>
<evidence type="ECO:0000313" key="3">
    <source>
        <dbReference type="Proteomes" id="UP000002051"/>
    </source>
</evidence>
<reference evidence="1 3" key="1">
    <citation type="journal article" date="2011" name="Nature">
        <title>The Medicago genome provides insight into the evolution of rhizobial symbioses.</title>
        <authorList>
            <person name="Young N.D."/>
            <person name="Debelle F."/>
            <person name="Oldroyd G.E."/>
            <person name="Geurts R."/>
            <person name="Cannon S.B."/>
            <person name="Udvardi M.K."/>
            <person name="Benedito V.A."/>
            <person name="Mayer K.F."/>
            <person name="Gouzy J."/>
            <person name="Schoof H."/>
            <person name="Van de Peer Y."/>
            <person name="Proost S."/>
            <person name="Cook D.R."/>
            <person name="Meyers B.C."/>
            <person name="Spannagl M."/>
            <person name="Cheung F."/>
            <person name="De Mita S."/>
            <person name="Krishnakumar V."/>
            <person name="Gundlach H."/>
            <person name="Zhou S."/>
            <person name="Mudge J."/>
            <person name="Bharti A.K."/>
            <person name="Murray J.D."/>
            <person name="Naoumkina M.A."/>
            <person name="Rosen B."/>
            <person name="Silverstein K.A."/>
            <person name="Tang H."/>
            <person name="Rombauts S."/>
            <person name="Zhao P.X."/>
            <person name="Zhou P."/>
            <person name="Barbe V."/>
            <person name="Bardou P."/>
            <person name="Bechner M."/>
            <person name="Bellec A."/>
            <person name="Berger A."/>
            <person name="Berges H."/>
            <person name="Bidwell S."/>
            <person name="Bisseling T."/>
            <person name="Choisne N."/>
            <person name="Couloux A."/>
            <person name="Denny R."/>
            <person name="Deshpande S."/>
            <person name="Dai X."/>
            <person name="Doyle J.J."/>
            <person name="Dudez A.M."/>
            <person name="Farmer A.D."/>
            <person name="Fouteau S."/>
            <person name="Franken C."/>
            <person name="Gibelin C."/>
            <person name="Gish J."/>
            <person name="Goldstein S."/>
            <person name="Gonzalez A.J."/>
            <person name="Green P.J."/>
            <person name="Hallab A."/>
            <person name="Hartog M."/>
            <person name="Hua A."/>
            <person name="Humphray S.J."/>
            <person name="Jeong D.H."/>
            <person name="Jing Y."/>
            <person name="Jocker A."/>
            <person name="Kenton S.M."/>
            <person name="Kim D.J."/>
            <person name="Klee K."/>
            <person name="Lai H."/>
            <person name="Lang C."/>
            <person name="Lin S."/>
            <person name="Macmil S.L."/>
            <person name="Magdelenat G."/>
            <person name="Matthews L."/>
            <person name="McCorrison J."/>
            <person name="Monaghan E.L."/>
            <person name="Mun J.H."/>
            <person name="Najar F.Z."/>
            <person name="Nicholson C."/>
            <person name="Noirot C."/>
            <person name="O'Bleness M."/>
            <person name="Paule C.R."/>
            <person name="Poulain J."/>
            <person name="Prion F."/>
            <person name="Qin B."/>
            <person name="Qu C."/>
            <person name="Retzel E.F."/>
            <person name="Riddle C."/>
            <person name="Sallet E."/>
            <person name="Samain S."/>
            <person name="Samson N."/>
            <person name="Sanders I."/>
            <person name="Saurat O."/>
            <person name="Scarpelli C."/>
            <person name="Schiex T."/>
            <person name="Segurens B."/>
            <person name="Severin A.J."/>
            <person name="Sherrier D.J."/>
            <person name="Shi R."/>
            <person name="Sims S."/>
            <person name="Singer S.R."/>
            <person name="Sinharoy S."/>
            <person name="Sterck L."/>
            <person name="Viollet A."/>
            <person name="Wang B.B."/>
            <person name="Wang K."/>
            <person name="Wang M."/>
            <person name="Wang X."/>
            <person name="Warfsmann J."/>
            <person name="Weissenbach J."/>
            <person name="White D.D."/>
            <person name="White J.D."/>
            <person name="Wiley G.B."/>
            <person name="Wincker P."/>
            <person name="Xing Y."/>
            <person name="Yang L."/>
            <person name="Yao Z."/>
            <person name="Ying F."/>
            <person name="Zhai J."/>
            <person name="Zhou L."/>
            <person name="Zuber A."/>
            <person name="Denarie J."/>
            <person name="Dixon R.A."/>
            <person name="May G.D."/>
            <person name="Schwartz D.C."/>
            <person name="Rogers J."/>
            <person name="Quetier F."/>
            <person name="Town C.D."/>
            <person name="Roe B.A."/>
        </authorList>
    </citation>
    <scope>NUCLEOTIDE SEQUENCE [LARGE SCALE GENOMIC DNA]</scope>
    <source>
        <strain evidence="1">A17</strain>
        <strain evidence="2 3">cv. Jemalong A17</strain>
    </source>
</reference>
<dbReference type="EMBL" id="CM001224">
    <property type="protein sequence ID" value="KEH19986.1"/>
    <property type="molecule type" value="Genomic_DNA"/>
</dbReference>
<proteinExistence type="predicted"/>
<gene>
    <name evidence="1" type="ordered locus">MTR_8g064220</name>
</gene>
<sequence length="70" mass="8030">MHKPFPSKSQPNFFGSNLLDEALAISPFSDQALQLRAMSMLCLRRFKDLENMLQEYTPKLKMTYDSISAS</sequence>
<keyword evidence="1" id="KW-0346">Stress response</keyword>
<evidence type="ECO:0000313" key="1">
    <source>
        <dbReference type="EMBL" id="KEH19986.1"/>
    </source>
</evidence>
<keyword evidence="3" id="KW-1185">Reference proteome</keyword>
<name>A0A072TS24_MEDTR</name>
<reference evidence="2" key="3">
    <citation type="submission" date="2015-04" db="UniProtKB">
        <authorList>
            <consortium name="EnsemblPlants"/>
        </authorList>
    </citation>
    <scope>IDENTIFICATION</scope>
    <source>
        <strain evidence="2">cv. Jemalong A17</strain>
    </source>
</reference>
<accession>A0A072TS24</accession>
<dbReference type="EnsemblPlants" id="KEH19986">
    <property type="protein sequence ID" value="KEH19986"/>
    <property type="gene ID" value="MTR_8g064220"/>
</dbReference>
<dbReference type="AlphaFoldDB" id="A0A072TS24"/>
<protein>
    <submittedName>
        <fullName evidence="1">DNAJ heat shock amino-terminal domain protein, putative</fullName>
    </submittedName>
</protein>
<dbReference type="Proteomes" id="UP000002051">
    <property type="component" value="Chromosome 8"/>
</dbReference>
<evidence type="ECO:0000313" key="2">
    <source>
        <dbReference type="EnsemblPlants" id="KEH19986"/>
    </source>
</evidence>
<organism evidence="1 3">
    <name type="scientific">Medicago truncatula</name>
    <name type="common">Barrel medic</name>
    <name type="synonym">Medicago tribuloides</name>
    <dbReference type="NCBI Taxonomy" id="3880"/>
    <lineage>
        <taxon>Eukaryota</taxon>
        <taxon>Viridiplantae</taxon>
        <taxon>Streptophyta</taxon>
        <taxon>Embryophyta</taxon>
        <taxon>Tracheophyta</taxon>
        <taxon>Spermatophyta</taxon>
        <taxon>Magnoliopsida</taxon>
        <taxon>eudicotyledons</taxon>
        <taxon>Gunneridae</taxon>
        <taxon>Pentapetalae</taxon>
        <taxon>rosids</taxon>
        <taxon>fabids</taxon>
        <taxon>Fabales</taxon>
        <taxon>Fabaceae</taxon>
        <taxon>Papilionoideae</taxon>
        <taxon>50 kb inversion clade</taxon>
        <taxon>NPAAA clade</taxon>
        <taxon>Hologalegina</taxon>
        <taxon>IRL clade</taxon>
        <taxon>Trifolieae</taxon>
        <taxon>Medicago</taxon>
    </lineage>
</organism>